<dbReference type="EMBL" id="JAKILB010000002">
    <property type="protein sequence ID" value="MCL1137642.1"/>
    <property type="molecule type" value="Genomic_DNA"/>
</dbReference>
<dbReference type="RefSeq" id="WP_248948753.1">
    <property type="nucleotide sequence ID" value="NZ_JAKILB010000002.1"/>
</dbReference>
<feature type="domain" description="Glycosyl transferase family 1" evidence="1">
    <location>
        <begin position="192"/>
        <end position="302"/>
    </location>
</feature>
<dbReference type="Proteomes" id="UP001139293">
    <property type="component" value="Unassembled WGS sequence"/>
</dbReference>
<dbReference type="EC" id="2.4.-.-" evidence="2"/>
<evidence type="ECO:0000313" key="3">
    <source>
        <dbReference type="Proteomes" id="UP001139293"/>
    </source>
</evidence>
<dbReference type="AlphaFoldDB" id="A0A9X2CD70"/>
<organism evidence="2 3">
    <name type="scientific">Shewanella pneumatophori</name>
    <dbReference type="NCBI Taxonomy" id="314092"/>
    <lineage>
        <taxon>Bacteria</taxon>
        <taxon>Pseudomonadati</taxon>
        <taxon>Pseudomonadota</taxon>
        <taxon>Gammaproteobacteria</taxon>
        <taxon>Alteromonadales</taxon>
        <taxon>Shewanellaceae</taxon>
        <taxon>Shewanella</taxon>
    </lineage>
</organism>
<dbReference type="Gene3D" id="3.40.50.2000">
    <property type="entry name" value="Glycogen Phosphorylase B"/>
    <property type="match status" value="2"/>
</dbReference>
<gene>
    <name evidence="2" type="ORF">L2740_03660</name>
</gene>
<dbReference type="InterPro" id="IPR001296">
    <property type="entry name" value="Glyco_trans_1"/>
</dbReference>
<accession>A0A9X2CD70</accession>
<comment type="caution">
    <text evidence="2">The sequence shown here is derived from an EMBL/GenBank/DDBJ whole genome shotgun (WGS) entry which is preliminary data.</text>
</comment>
<keyword evidence="2" id="KW-0808">Transferase</keyword>
<sequence length="387" mass="42809">MRPTIVHLIDDTKLGGVNLALESLAASALQQSFSFKLLYRQFNSCSFQRYQADVIVLHAAASWRKLPAFLALKLANIGTPILYQEHHYSREFVRHCVQSSTRFEFMLQLTYKLMHKVLLVSQSQQEWLTELDVIAADKMVLVGQGKELSAFIALPSKVDAESLSKSIAKEITPEPVEVSTQAPALATAQSHKPPIKLLAYGRLSKQKGFDLLIKAMAKLPAEQVQLSIAGDGEQREELVQLAKGLSHVELVGEVQDVPRFLAQGDLVVIPSRWEPFGLTCIEAVAAGKPVIVANLDGLADQAEALRCHSLSPSLTFTPSLSCQLKELQVVKLLDELSVTGIEQAILQVINGEPLQVSSEQRVYCERVWESVLDSWKQLLQQVVATHK</sequence>
<dbReference type="SUPFAM" id="SSF53756">
    <property type="entry name" value="UDP-Glycosyltransferase/glycogen phosphorylase"/>
    <property type="match status" value="1"/>
</dbReference>
<dbReference type="Pfam" id="PF00534">
    <property type="entry name" value="Glycos_transf_1"/>
    <property type="match status" value="1"/>
</dbReference>
<keyword evidence="3" id="KW-1185">Reference proteome</keyword>
<proteinExistence type="predicted"/>
<dbReference type="GO" id="GO:0016757">
    <property type="term" value="F:glycosyltransferase activity"/>
    <property type="evidence" value="ECO:0007669"/>
    <property type="project" value="UniProtKB-KW"/>
</dbReference>
<dbReference type="PANTHER" id="PTHR45947">
    <property type="entry name" value="SULFOQUINOVOSYL TRANSFERASE SQD2"/>
    <property type="match status" value="1"/>
</dbReference>
<keyword evidence="2" id="KW-0328">Glycosyltransferase</keyword>
<evidence type="ECO:0000259" key="1">
    <source>
        <dbReference type="Pfam" id="PF00534"/>
    </source>
</evidence>
<reference evidence="2" key="1">
    <citation type="submission" date="2022-01" db="EMBL/GenBank/DDBJ databases">
        <title>Whole genome-based taxonomy of the Shewanellaceae.</title>
        <authorList>
            <person name="Martin-Rodriguez A.J."/>
        </authorList>
    </citation>
    <scope>NUCLEOTIDE SEQUENCE</scope>
    <source>
        <strain evidence="2">KCTC 23973</strain>
    </source>
</reference>
<dbReference type="InterPro" id="IPR050194">
    <property type="entry name" value="Glycosyltransferase_grp1"/>
</dbReference>
<dbReference type="PANTHER" id="PTHR45947:SF3">
    <property type="entry name" value="SULFOQUINOVOSYL TRANSFERASE SQD2"/>
    <property type="match status" value="1"/>
</dbReference>
<protein>
    <submittedName>
        <fullName evidence="2">Glycosyltransferase</fullName>
        <ecNumber evidence="2">2.4.-.-</ecNumber>
    </submittedName>
</protein>
<name>A0A9X2CD70_9GAMM</name>
<evidence type="ECO:0000313" key="2">
    <source>
        <dbReference type="EMBL" id="MCL1137642.1"/>
    </source>
</evidence>